<organism evidence="4 5">
    <name type="scientific">Exiguobacterium undae</name>
    <dbReference type="NCBI Taxonomy" id="169177"/>
    <lineage>
        <taxon>Bacteria</taxon>
        <taxon>Bacillati</taxon>
        <taxon>Bacillota</taxon>
        <taxon>Bacilli</taxon>
        <taxon>Bacillales</taxon>
        <taxon>Bacillales Family XII. Incertae Sedis</taxon>
        <taxon>Exiguobacterium</taxon>
    </lineage>
</organism>
<feature type="region of interest" description="Disordered" evidence="2">
    <location>
        <begin position="21"/>
        <end position="41"/>
    </location>
</feature>
<accession>A0ABX2V559</accession>
<dbReference type="InterPro" id="IPR029050">
    <property type="entry name" value="Immunoprotect_excell_Ig-like"/>
</dbReference>
<protein>
    <recommendedName>
        <fullName evidence="3">DUF4352 domain-containing protein</fullName>
    </recommendedName>
</protein>
<feature type="domain" description="DUF4352" evidence="3">
    <location>
        <begin position="125"/>
        <end position="194"/>
    </location>
</feature>
<dbReference type="RefSeq" id="WP_028105559.1">
    <property type="nucleotide sequence ID" value="NZ_LVVL01000018.1"/>
</dbReference>
<sequence>MKQILAALMLGTILSGCGTTPDTVQEKSSEKSVPKQETPVSIEKSAAYVPNPQLPDDRKLTTVNQSVSDDKGELTLKQIVRPDMTQTIGPITMKIEEMKVFHARPSYGMIDFFHGFTHDESFDLVKTRVTITNTSDEPVTFNPVAHFKLDAKTEKTIEDDVYLESLATTYAPSETRTGNFGFIIEQPLESVELLTSDVLNEKRDVIEKGISVSTTLK</sequence>
<feature type="compositionally biased region" description="Basic and acidic residues" evidence="2">
    <location>
        <begin position="24"/>
        <end position="34"/>
    </location>
</feature>
<evidence type="ECO:0000256" key="2">
    <source>
        <dbReference type="SAM" id="MobiDB-lite"/>
    </source>
</evidence>
<keyword evidence="1" id="KW-0732">Signal</keyword>
<comment type="caution">
    <text evidence="4">The sequence shown here is derived from an EMBL/GenBank/DDBJ whole genome shotgun (WGS) entry which is preliminary data.</text>
</comment>
<dbReference type="Gene3D" id="2.60.40.1240">
    <property type="match status" value="1"/>
</dbReference>
<gene>
    <name evidence="4" type="ORF">A3783_14565</name>
</gene>
<evidence type="ECO:0000313" key="4">
    <source>
        <dbReference type="EMBL" id="OAN10213.1"/>
    </source>
</evidence>
<dbReference type="Proteomes" id="UP000078447">
    <property type="component" value="Unassembled WGS sequence"/>
</dbReference>
<keyword evidence="5" id="KW-1185">Reference proteome</keyword>
<dbReference type="PROSITE" id="PS51257">
    <property type="entry name" value="PROKAR_LIPOPROTEIN"/>
    <property type="match status" value="1"/>
</dbReference>
<name>A0ABX2V559_9BACL</name>
<dbReference type="Pfam" id="PF11611">
    <property type="entry name" value="DUF4352"/>
    <property type="match status" value="1"/>
</dbReference>
<evidence type="ECO:0000313" key="5">
    <source>
        <dbReference type="Proteomes" id="UP000078447"/>
    </source>
</evidence>
<evidence type="ECO:0000259" key="3">
    <source>
        <dbReference type="Pfam" id="PF11611"/>
    </source>
</evidence>
<evidence type="ECO:0000256" key="1">
    <source>
        <dbReference type="ARBA" id="ARBA00022729"/>
    </source>
</evidence>
<proteinExistence type="predicted"/>
<dbReference type="EMBL" id="LVVL01000018">
    <property type="protein sequence ID" value="OAN10213.1"/>
    <property type="molecule type" value="Genomic_DNA"/>
</dbReference>
<reference evidence="4 5" key="1">
    <citation type="submission" date="2016-03" db="EMBL/GenBank/DDBJ databases">
        <authorList>
            <person name="Cho S.-Y."/>
            <person name="Lim S."/>
            <person name="Kim H."/>
            <person name="Soh E.H."/>
            <person name="Moon J.S."/>
        </authorList>
    </citation>
    <scope>NUCLEOTIDE SEQUENCE [LARGE SCALE GENOMIC DNA]</scope>
    <source>
        <strain evidence="4 5">KCTC 3810</strain>
    </source>
</reference>
<dbReference type="InterPro" id="IPR029051">
    <property type="entry name" value="DUF4352"/>
</dbReference>